<feature type="transmembrane region" description="Helical" evidence="13">
    <location>
        <begin position="80"/>
        <end position="102"/>
    </location>
</feature>
<sequence>MTSTSNIFLTRILKSTFNSLLFTYVTAFLLSLRSILSFTFSLYSLFYVPTVIVAVLLFIITSSRRYVRTEVPCTNRFSKIVKGLSIQTILLASMFSVSAWFLSGLNPFYHDEKIWYLLNIGCALTGILFHYENVYFKQDFHFPIIHTTKYSMFMSKLSEIIFKSLKKSFLYVFFIFIPLYVIEPKLCTDFYFFSTLWFSILLVLYLFYSFEHIIFLTMTERIIFPIVTMKQDDNCLLNALNIDNKIIKSLALYDLYQATIKDAERRKEIFSLSFAGNVPQSWKIIFNYCMNNIKSTIEDMKNVVNHIPLKLINRRNITNARLIHINDRVSSKPSEENLNQHRKLLHFVEKIWLYKYFFGPLDKDKLLEEFERTVWCCYILSNLAVVSLKEDEYGIVREQLGQIVSTILDLKNQLDVQQRNFNNQKTKKIEYLKTHVKTCTVMLALNFGMYANDIGLDETHLHSFKKLVVLLNNY</sequence>
<accession>A0A2H8TQ00</accession>
<comment type="similarity">
    <text evidence="3">Belongs to the NDC1 family.</text>
</comment>
<dbReference type="Pfam" id="PF09531">
    <property type="entry name" value="Ndc1_Nup"/>
    <property type="match status" value="2"/>
</dbReference>
<gene>
    <name evidence="14" type="primary">Ndc1</name>
</gene>
<feature type="transmembrane region" description="Helical" evidence="13">
    <location>
        <begin position="12"/>
        <end position="32"/>
    </location>
</feature>
<evidence type="ECO:0000256" key="12">
    <source>
        <dbReference type="ARBA" id="ARBA00023242"/>
    </source>
</evidence>
<evidence type="ECO:0000256" key="3">
    <source>
        <dbReference type="ARBA" id="ARBA00005760"/>
    </source>
</evidence>
<keyword evidence="7" id="KW-0653">Protein transport</keyword>
<dbReference type="EMBL" id="GFXV01004420">
    <property type="protein sequence ID" value="MBW16225.1"/>
    <property type="molecule type" value="Transcribed_RNA"/>
</dbReference>
<evidence type="ECO:0000313" key="14">
    <source>
        <dbReference type="EMBL" id="MBW16225.1"/>
    </source>
</evidence>
<dbReference type="GO" id="GO:0031965">
    <property type="term" value="C:nuclear membrane"/>
    <property type="evidence" value="ECO:0007669"/>
    <property type="project" value="UniProtKB-SubCell"/>
</dbReference>
<dbReference type="GO" id="GO:0030674">
    <property type="term" value="F:protein-macromolecule adaptor activity"/>
    <property type="evidence" value="ECO:0007669"/>
    <property type="project" value="TreeGrafter"/>
</dbReference>
<dbReference type="GO" id="GO:0051028">
    <property type="term" value="P:mRNA transport"/>
    <property type="evidence" value="ECO:0007669"/>
    <property type="project" value="UniProtKB-KW"/>
</dbReference>
<keyword evidence="4" id="KW-0813">Transport</keyword>
<evidence type="ECO:0000256" key="1">
    <source>
        <dbReference type="ARBA" id="ARBA00004232"/>
    </source>
</evidence>
<dbReference type="InterPro" id="IPR019049">
    <property type="entry name" value="Nucleoporin_prot_Ndc1/Nup"/>
</dbReference>
<keyword evidence="11 13" id="KW-0472">Membrane</keyword>
<proteinExistence type="inferred from homology"/>
<keyword evidence="5 13" id="KW-0812">Transmembrane</keyword>
<feature type="transmembrane region" description="Helical" evidence="13">
    <location>
        <begin position="168"/>
        <end position="184"/>
    </location>
</feature>
<evidence type="ECO:0000256" key="7">
    <source>
        <dbReference type="ARBA" id="ARBA00022927"/>
    </source>
</evidence>
<keyword evidence="9" id="KW-0811">Translocation</keyword>
<evidence type="ECO:0000256" key="4">
    <source>
        <dbReference type="ARBA" id="ARBA00022448"/>
    </source>
</evidence>
<feature type="transmembrane region" description="Helical" evidence="13">
    <location>
        <begin position="114"/>
        <end position="131"/>
    </location>
</feature>
<feature type="transmembrane region" description="Helical" evidence="13">
    <location>
        <begin position="190"/>
        <end position="208"/>
    </location>
</feature>
<evidence type="ECO:0000256" key="8">
    <source>
        <dbReference type="ARBA" id="ARBA00022989"/>
    </source>
</evidence>
<dbReference type="GO" id="GO:0070762">
    <property type="term" value="C:nuclear pore transmembrane ring"/>
    <property type="evidence" value="ECO:0007669"/>
    <property type="project" value="TreeGrafter"/>
</dbReference>
<evidence type="ECO:0000256" key="13">
    <source>
        <dbReference type="SAM" id="Phobius"/>
    </source>
</evidence>
<dbReference type="GO" id="GO:0006999">
    <property type="term" value="P:nuclear pore organization"/>
    <property type="evidence" value="ECO:0007669"/>
    <property type="project" value="TreeGrafter"/>
</dbReference>
<evidence type="ECO:0000256" key="6">
    <source>
        <dbReference type="ARBA" id="ARBA00022816"/>
    </source>
</evidence>
<keyword evidence="8 13" id="KW-1133">Transmembrane helix</keyword>
<evidence type="ECO:0000256" key="2">
    <source>
        <dbReference type="ARBA" id="ARBA00004567"/>
    </source>
</evidence>
<feature type="transmembrane region" description="Helical" evidence="13">
    <location>
        <begin position="38"/>
        <end position="60"/>
    </location>
</feature>
<dbReference type="OrthoDB" id="67850at2759"/>
<comment type="subcellular location">
    <subcellularLocation>
        <location evidence="1">Nucleus membrane</location>
        <topology evidence="1">Multi-pass membrane protein</topology>
    </subcellularLocation>
    <subcellularLocation>
        <location evidence="2">Nucleus</location>
        <location evidence="2">Nuclear pore complex</location>
    </subcellularLocation>
</comment>
<dbReference type="AlphaFoldDB" id="A0A2H8TQ00"/>
<keyword evidence="12" id="KW-0539">Nucleus</keyword>
<dbReference type="PANTHER" id="PTHR13269">
    <property type="entry name" value="NUCLEOPORIN NDC1"/>
    <property type="match status" value="1"/>
</dbReference>
<keyword evidence="10" id="KW-0906">Nuclear pore complex</keyword>
<keyword evidence="6" id="KW-0509">mRNA transport</keyword>
<evidence type="ECO:0000256" key="5">
    <source>
        <dbReference type="ARBA" id="ARBA00022692"/>
    </source>
</evidence>
<reference evidence="14" key="1">
    <citation type="submission" date="2017-10" db="EMBL/GenBank/DDBJ databases">
        <title>Transcriptome Assembly of Sugarcane Aphid Adults.</title>
        <authorList>
            <person name="Scully E.D."/>
            <person name="Palmer N.A."/>
            <person name="Geib S.M."/>
            <person name="Sarath G."/>
            <person name="Sattler S.E."/>
        </authorList>
    </citation>
    <scope>NUCLEOTIDE SEQUENCE</scope>
    <source>
        <tissue evidence="14">Whole body</tissue>
    </source>
</reference>
<dbReference type="GO" id="GO:0015031">
    <property type="term" value="P:protein transport"/>
    <property type="evidence" value="ECO:0007669"/>
    <property type="project" value="UniProtKB-KW"/>
</dbReference>
<name>A0A2H8TQ00_9HEMI</name>
<dbReference type="PANTHER" id="PTHR13269:SF6">
    <property type="entry name" value="NUCLEOPORIN NDC1"/>
    <property type="match status" value="1"/>
</dbReference>
<evidence type="ECO:0000256" key="11">
    <source>
        <dbReference type="ARBA" id="ARBA00023136"/>
    </source>
</evidence>
<evidence type="ECO:0000256" key="9">
    <source>
        <dbReference type="ARBA" id="ARBA00023010"/>
    </source>
</evidence>
<evidence type="ECO:0000256" key="10">
    <source>
        <dbReference type="ARBA" id="ARBA00023132"/>
    </source>
</evidence>
<protein>
    <submittedName>
        <fullName evidence="14">Nucleoporin Ndc1</fullName>
    </submittedName>
</protein>
<organism evidence="14">
    <name type="scientific">Melanaphis sacchari</name>
    <dbReference type="NCBI Taxonomy" id="742174"/>
    <lineage>
        <taxon>Eukaryota</taxon>
        <taxon>Metazoa</taxon>
        <taxon>Ecdysozoa</taxon>
        <taxon>Arthropoda</taxon>
        <taxon>Hexapoda</taxon>
        <taxon>Insecta</taxon>
        <taxon>Pterygota</taxon>
        <taxon>Neoptera</taxon>
        <taxon>Paraneoptera</taxon>
        <taxon>Hemiptera</taxon>
        <taxon>Sternorrhyncha</taxon>
        <taxon>Aphidomorpha</taxon>
        <taxon>Aphidoidea</taxon>
        <taxon>Aphididae</taxon>
        <taxon>Aphidini</taxon>
        <taxon>Melanaphis</taxon>
    </lineage>
</organism>